<dbReference type="EMBL" id="WNKQ01000025">
    <property type="protein sequence ID" value="KAF5844292.1"/>
    <property type="molecule type" value="Genomic_DNA"/>
</dbReference>
<dbReference type="Proteomes" id="UP000624244">
    <property type="component" value="Unassembled WGS sequence"/>
</dbReference>
<proteinExistence type="predicted"/>
<evidence type="ECO:0000313" key="2">
    <source>
        <dbReference type="Proteomes" id="UP000624244"/>
    </source>
</evidence>
<dbReference type="AlphaFoldDB" id="A0A8H6DQJ0"/>
<comment type="caution">
    <text evidence="1">The sequence shown here is derived from an EMBL/GenBank/DDBJ whole genome shotgun (WGS) entry which is preliminary data.</text>
</comment>
<protein>
    <submittedName>
        <fullName evidence="1">Uncharacterized protein</fullName>
    </submittedName>
</protein>
<organism evidence="1 2">
    <name type="scientific">Cochliobolus sativus</name>
    <name type="common">Common root rot and spot blotch fungus</name>
    <name type="synonym">Bipolaris sorokiniana</name>
    <dbReference type="NCBI Taxonomy" id="45130"/>
    <lineage>
        <taxon>Eukaryota</taxon>
        <taxon>Fungi</taxon>
        <taxon>Dikarya</taxon>
        <taxon>Ascomycota</taxon>
        <taxon>Pezizomycotina</taxon>
        <taxon>Dothideomycetes</taxon>
        <taxon>Pleosporomycetidae</taxon>
        <taxon>Pleosporales</taxon>
        <taxon>Pleosporineae</taxon>
        <taxon>Pleosporaceae</taxon>
        <taxon>Bipolaris</taxon>
    </lineage>
</organism>
<name>A0A8H6DQJ0_COCSA</name>
<gene>
    <name evidence="1" type="ORF">GGP41_002850</name>
</gene>
<sequence length="384" mass="44871">MVVDRVQSPTDSSSLSSVVAALKSQQTERRSKAGLRIRLLVTTFPHITQTSPDEKGLAPGPNNRDLVFNIDDVQEIISERLLQLPIFRNDTSLSEMSQNHLVKAKVSQNVQNRLGGLDLLLREFEQQVERLNKALYQDEILIVNAHLMCVESFSSIGDGLNLDMIERYVDLPLEIPRLFSLEIQVEKRYHTLFVVDTHKIITWRYEMMSQHLIESAEDDMIIDEIHKKRSKRYDGVGFEELDLPEKILYDRYGFADFFESRRGRHKVTIWLDVSEPHIQILCMSLEALCEDLQGFHIDRMHGYTHENLFRLIEQADSIGTWFVMLFRRGGMIDEWSKDKSLRAMMVVCFHKIPEERVYNALEHRDEKIWLQDIKKKILLQPANF</sequence>
<accession>A0A8H6DQJ0</accession>
<evidence type="ECO:0000313" key="1">
    <source>
        <dbReference type="EMBL" id="KAF5844292.1"/>
    </source>
</evidence>
<reference evidence="1" key="1">
    <citation type="submission" date="2019-11" db="EMBL/GenBank/DDBJ databases">
        <title>Bipolaris sorokiniana Genome sequencing.</title>
        <authorList>
            <person name="Wang H."/>
        </authorList>
    </citation>
    <scope>NUCLEOTIDE SEQUENCE</scope>
</reference>